<feature type="domain" description="DUF4604" evidence="2">
    <location>
        <begin position="6"/>
        <end position="167"/>
    </location>
</feature>
<keyword evidence="4" id="KW-1185">Reference proteome</keyword>
<accession>A0A017S9V4</accession>
<dbReference type="HOGENOM" id="CLU_096170_1_1_1"/>
<feature type="compositionally biased region" description="Polar residues" evidence="1">
    <location>
        <begin position="1"/>
        <end position="10"/>
    </location>
</feature>
<organism evidence="3 4">
    <name type="scientific">Aspergillus ruber (strain CBS 135680)</name>
    <dbReference type="NCBI Taxonomy" id="1388766"/>
    <lineage>
        <taxon>Eukaryota</taxon>
        <taxon>Fungi</taxon>
        <taxon>Dikarya</taxon>
        <taxon>Ascomycota</taxon>
        <taxon>Pezizomycotina</taxon>
        <taxon>Eurotiomycetes</taxon>
        <taxon>Eurotiomycetidae</taxon>
        <taxon>Eurotiales</taxon>
        <taxon>Aspergillaceae</taxon>
        <taxon>Aspergillus</taxon>
        <taxon>Aspergillus subgen. Aspergillus</taxon>
    </lineage>
</organism>
<evidence type="ECO:0000259" key="2">
    <source>
        <dbReference type="Pfam" id="PF15377"/>
    </source>
</evidence>
<dbReference type="Proteomes" id="UP000019804">
    <property type="component" value="Unassembled WGS sequence"/>
</dbReference>
<feature type="compositionally biased region" description="Basic and acidic residues" evidence="1">
    <location>
        <begin position="75"/>
        <end position="91"/>
    </location>
</feature>
<feature type="compositionally biased region" description="Basic and acidic residues" evidence="1">
    <location>
        <begin position="130"/>
        <end position="148"/>
    </location>
</feature>
<proteinExistence type="predicted"/>
<protein>
    <recommendedName>
        <fullName evidence="2">DUF4604 domain-containing protein</fullName>
    </recommendedName>
</protein>
<name>A0A017S9V4_ASPRC</name>
<dbReference type="AlphaFoldDB" id="A0A017S9V4"/>
<dbReference type="InterPro" id="IPR027911">
    <property type="entry name" value="DUF4604"/>
</dbReference>
<feature type="compositionally biased region" description="Basic residues" evidence="1">
    <location>
        <begin position="150"/>
        <end position="160"/>
    </location>
</feature>
<sequence length="167" mass="18996">MSFNAKNLSYDSKDPPFIQRLKGHYGSTTGRLEQPIARPRKQKRDDEDDEPTYVDEESNEVISKEEYKALFQESNPKDDEHPEQEPADKEQNALGSDEEDNVDTGKDAPASKQNVVEIGGPKKRKQAKVVGEENKEPEVGEELREAPAARKPKQKKKKIKLSFDEEE</sequence>
<evidence type="ECO:0000256" key="1">
    <source>
        <dbReference type="SAM" id="MobiDB-lite"/>
    </source>
</evidence>
<dbReference type="OrthoDB" id="5388322at2759"/>
<feature type="compositionally biased region" description="Acidic residues" evidence="1">
    <location>
        <begin position="46"/>
        <end position="59"/>
    </location>
</feature>
<evidence type="ECO:0000313" key="3">
    <source>
        <dbReference type="EMBL" id="EYE92970.1"/>
    </source>
</evidence>
<reference evidence="4" key="1">
    <citation type="journal article" date="2014" name="Nat. Commun.">
        <title>Genomic adaptations of the halophilic Dead Sea filamentous fungus Eurotium rubrum.</title>
        <authorList>
            <person name="Kis-Papo T."/>
            <person name="Weig A.R."/>
            <person name="Riley R."/>
            <person name="Persoh D."/>
            <person name="Salamov A."/>
            <person name="Sun H."/>
            <person name="Lipzen A."/>
            <person name="Wasser S.P."/>
            <person name="Rambold G."/>
            <person name="Grigoriev I.V."/>
            <person name="Nevo E."/>
        </authorList>
    </citation>
    <scope>NUCLEOTIDE SEQUENCE [LARGE SCALE GENOMIC DNA]</scope>
    <source>
        <strain evidence="4">CBS 135680</strain>
    </source>
</reference>
<feature type="region of interest" description="Disordered" evidence="1">
    <location>
        <begin position="1"/>
        <end position="167"/>
    </location>
</feature>
<dbReference type="GeneID" id="63700962"/>
<dbReference type="Pfam" id="PF15377">
    <property type="entry name" value="DUF4604"/>
    <property type="match status" value="1"/>
</dbReference>
<dbReference type="EMBL" id="KK088434">
    <property type="protein sequence ID" value="EYE92970.1"/>
    <property type="molecule type" value="Genomic_DNA"/>
</dbReference>
<gene>
    <name evidence="3" type="ORF">EURHEDRAFT_505514</name>
</gene>
<dbReference type="RefSeq" id="XP_040636658.1">
    <property type="nucleotide sequence ID" value="XM_040785838.1"/>
</dbReference>
<evidence type="ECO:0000313" key="4">
    <source>
        <dbReference type="Proteomes" id="UP000019804"/>
    </source>
</evidence>